<dbReference type="PANTHER" id="PTHR42714">
    <property type="entry name" value="TRNA MODIFICATION GTPASE GTPBP3"/>
    <property type="match status" value="1"/>
</dbReference>
<keyword evidence="5" id="KW-0175">Coiled coil</keyword>
<dbReference type="Gene3D" id="3.40.50.300">
    <property type="entry name" value="P-loop containing nucleotide triphosphate hydrolases"/>
    <property type="match status" value="1"/>
</dbReference>
<dbReference type="RefSeq" id="WP_283757890.1">
    <property type="nucleotide sequence ID" value="NZ_JAQOSQ010000006.1"/>
</dbReference>
<dbReference type="SUPFAM" id="SSF52540">
    <property type="entry name" value="P-loop containing nucleoside triphosphate hydrolases"/>
    <property type="match status" value="1"/>
</dbReference>
<dbReference type="InterPro" id="IPR027417">
    <property type="entry name" value="P-loop_NTPase"/>
</dbReference>
<evidence type="ECO:0000313" key="7">
    <source>
        <dbReference type="Proteomes" id="UP001232992"/>
    </source>
</evidence>
<name>A0ABT7BVM4_9CYAN</name>
<proteinExistence type="predicted"/>
<comment type="subcellular location">
    <subcellularLocation>
        <location evidence="1">Membrane</location>
        <topology evidence="1">Multi-pass membrane protein</topology>
    </subcellularLocation>
</comment>
<dbReference type="Proteomes" id="UP001232992">
    <property type="component" value="Unassembled WGS sequence"/>
</dbReference>
<keyword evidence="7" id="KW-1185">Reference proteome</keyword>
<organism evidence="6 7">
    <name type="scientific">Roseofilum casamattae BLCC-M143</name>
    <dbReference type="NCBI Taxonomy" id="3022442"/>
    <lineage>
        <taxon>Bacteria</taxon>
        <taxon>Bacillati</taxon>
        <taxon>Cyanobacteriota</taxon>
        <taxon>Cyanophyceae</taxon>
        <taxon>Desertifilales</taxon>
        <taxon>Desertifilaceae</taxon>
        <taxon>Roseofilum</taxon>
        <taxon>Roseofilum casamattae</taxon>
    </lineage>
</organism>
<evidence type="ECO:0000256" key="5">
    <source>
        <dbReference type="SAM" id="Coils"/>
    </source>
</evidence>
<gene>
    <name evidence="6" type="ORF">PMH09_08500</name>
</gene>
<evidence type="ECO:0000256" key="3">
    <source>
        <dbReference type="ARBA" id="ARBA00022989"/>
    </source>
</evidence>
<sequence>MTALIRRPLLVGGVGLGALLWLWTNLETSVADWGEWITWLAIAGGGVWWWRQKRQDGTVTSPVVPASQETVEKALARVEIAIADLAAENRDISSWERRLSALRAELTRQTLQLAITGGKSTGKTTLASLLGDRWNVVETPALFTPQPTEDVTEEIARKLTESDIVLFVISGDLTNSEYQTLQQLREARDRVVLVLNKTDRYLPQDLPSIREQLRDRISGQLQGMPMVEISAAPQEIKVRKHQADGMTKEWMETPAPQLQSLNECLGKLSKTSNSAILATVYRKAQQLQGDIRDEWNQIRRDRALPIIEQYQWIAAVTAFANPIPSLDLLTTGAITGQLILDIAKIYQSQPSFTLQHGTNAAGTIAELMVKLGFVELSTQTITGILKTNAITYTAGGLVQGISAAYLTRIAGLSLIEYWQTQEVNSESEFNLDKLSTILKRVFQQNQRAAFIQSFVTATANKLRAQTGDNQPSAIAS</sequence>
<evidence type="ECO:0000256" key="2">
    <source>
        <dbReference type="ARBA" id="ARBA00022692"/>
    </source>
</evidence>
<keyword evidence="4" id="KW-0472">Membrane</keyword>
<reference evidence="6 7" key="1">
    <citation type="submission" date="2023-01" db="EMBL/GenBank/DDBJ databases">
        <title>Novel diversity within Roseofilum (Cyanobacteria; Desertifilaceae) from marine benthic mats with descriptions of four novel species.</title>
        <authorList>
            <person name="Wang Y."/>
            <person name="Berthold D.E."/>
            <person name="Hu J."/>
            <person name="Lefler F.W."/>
            <person name="Laughinghouse H.D. IV."/>
        </authorList>
    </citation>
    <scope>NUCLEOTIDE SEQUENCE [LARGE SCALE GENOMIC DNA]</scope>
    <source>
        <strain evidence="6 7">BLCC-M143</strain>
    </source>
</reference>
<dbReference type="Pfam" id="PF05128">
    <property type="entry name" value="DUF697"/>
    <property type="match status" value="1"/>
</dbReference>
<evidence type="ECO:0000256" key="1">
    <source>
        <dbReference type="ARBA" id="ARBA00004141"/>
    </source>
</evidence>
<protein>
    <submittedName>
        <fullName evidence="6">DUF697 domain-containing protein</fullName>
    </submittedName>
</protein>
<dbReference type="EMBL" id="JAQOSQ010000006">
    <property type="protein sequence ID" value="MDJ1183235.1"/>
    <property type="molecule type" value="Genomic_DNA"/>
</dbReference>
<evidence type="ECO:0000256" key="4">
    <source>
        <dbReference type="ARBA" id="ARBA00023136"/>
    </source>
</evidence>
<feature type="coiled-coil region" evidence="5">
    <location>
        <begin position="85"/>
        <end position="112"/>
    </location>
</feature>
<evidence type="ECO:0000313" key="6">
    <source>
        <dbReference type="EMBL" id="MDJ1183235.1"/>
    </source>
</evidence>
<dbReference type="InterPro" id="IPR021147">
    <property type="entry name" value="DUF697"/>
</dbReference>
<comment type="caution">
    <text evidence="6">The sequence shown here is derived from an EMBL/GenBank/DDBJ whole genome shotgun (WGS) entry which is preliminary data.</text>
</comment>
<keyword evidence="2" id="KW-0812">Transmembrane</keyword>
<accession>A0ABT7BVM4</accession>
<keyword evidence="3" id="KW-1133">Transmembrane helix</keyword>
<dbReference type="PANTHER" id="PTHR42714:SF2">
    <property type="entry name" value="TRNA MODIFICATION GTPASE GTPBP3, MITOCHONDRIAL"/>
    <property type="match status" value="1"/>
</dbReference>